<dbReference type="KEGG" id="pdic:114498991"/>
<dbReference type="GO" id="GO:0007340">
    <property type="term" value="P:acrosome reaction"/>
    <property type="evidence" value="ECO:0007669"/>
    <property type="project" value="TreeGrafter"/>
</dbReference>
<dbReference type="EMBL" id="JABVXQ010000006">
    <property type="protein sequence ID" value="KAF6102374.1"/>
    <property type="molecule type" value="Genomic_DNA"/>
</dbReference>
<feature type="region of interest" description="Disordered" evidence="1">
    <location>
        <begin position="40"/>
        <end position="94"/>
    </location>
</feature>
<dbReference type="Proteomes" id="UP000504628">
    <property type="component" value="Chromosome 6"/>
</dbReference>
<feature type="region of interest" description="Disordered" evidence="1">
    <location>
        <begin position="153"/>
        <end position="188"/>
    </location>
</feature>
<dbReference type="PANTHER" id="PTHR35543">
    <property type="entry name" value="PROTEIN C11ORF74"/>
    <property type="match status" value="1"/>
</dbReference>
<feature type="compositionally biased region" description="Polar residues" evidence="1">
    <location>
        <begin position="46"/>
        <end position="64"/>
    </location>
</feature>
<dbReference type="Pfam" id="PF17722">
    <property type="entry name" value="IFTAP"/>
    <property type="match status" value="1"/>
</dbReference>
<dbReference type="RefSeq" id="XP_035885154.1">
    <property type="nucleotide sequence ID" value="XM_036029261.1"/>
</dbReference>
<evidence type="ECO:0000313" key="7">
    <source>
        <dbReference type="RefSeq" id="XP_035885153.1"/>
    </source>
</evidence>
<dbReference type="CTD" id="119710"/>
<dbReference type="GO" id="GO:0097731">
    <property type="term" value="C:9+0 non-motile cilium"/>
    <property type="evidence" value="ECO:0007669"/>
    <property type="project" value="TreeGrafter"/>
</dbReference>
<dbReference type="GO" id="GO:0120160">
    <property type="term" value="F:intraciliary transport particle A binding"/>
    <property type="evidence" value="ECO:0007669"/>
    <property type="project" value="TreeGrafter"/>
</dbReference>
<evidence type="ECO:0000313" key="8">
    <source>
        <dbReference type="RefSeq" id="XP_035885154.1"/>
    </source>
</evidence>
<dbReference type="AlphaFoldDB" id="A0A7E6E270"/>
<dbReference type="GO" id="GO:0005829">
    <property type="term" value="C:cytosol"/>
    <property type="evidence" value="ECO:0007669"/>
    <property type="project" value="TreeGrafter"/>
</dbReference>
<evidence type="ECO:0000313" key="9">
    <source>
        <dbReference type="RefSeq" id="XP_035885155.1"/>
    </source>
</evidence>
<name>A0A7E6E270_9CHIR</name>
<evidence type="ECO:0000313" key="4">
    <source>
        <dbReference type="Proteomes" id="UP000664940"/>
    </source>
</evidence>
<accession>A0A7E6E270</accession>
<proteinExistence type="predicted"/>
<dbReference type="RefSeq" id="XP_035885151.1">
    <property type="nucleotide sequence ID" value="XM_036029258.1"/>
</dbReference>
<dbReference type="PANTHER" id="PTHR35543:SF1">
    <property type="entry name" value="INTRAFLAGELLAR TRANSPORT-ASSOCIATED PROTEIN"/>
    <property type="match status" value="1"/>
</dbReference>
<gene>
    <name evidence="5 6 7 8 9" type="primary">IFTAP</name>
    <name evidence="2" type="ORF">HJG60_001643</name>
</gene>
<dbReference type="OrthoDB" id="10057631at2759"/>
<dbReference type="GO" id="GO:0007283">
    <property type="term" value="P:spermatogenesis"/>
    <property type="evidence" value="ECO:0007669"/>
    <property type="project" value="TreeGrafter"/>
</dbReference>
<evidence type="ECO:0000313" key="2">
    <source>
        <dbReference type="EMBL" id="KAF6102374.1"/>
    </source>
</evidence>
<dbReference type="RefSeq" id="XP_035885152.1">
    <property type="nucleotide sequence ID" value="XM_036029259.1"/>
</dbReference>
<sequence length="237" mass="26294">MDEDQIIEEVLDKFVNCHEQTYEEFLSTFTHLSKEGDVTKRGAFGTKSSDNIPTSTQRSHGSEPNSHRLRNKAVSLHTSSQSAEEEQIALDEGQSAGSAFRGDLSRAGNVKVDNFLAVEDLDVDEEIEPQTSKGLLLLPGEVEQDISTRVPSYVPSVAQPPTPGVKPRPTVKGVDEQDKHRDEILGDEVQPFRLDDEFDYDAVLLTPKFTPAEMDAIKELSAQRRGNADTDLEEPRD</sequence>
<feature type="region of interest" description="Disordered" evidence="1">
    <location>
        <begin position="216"/>
        <end position="237"/>
    </location>
</feature>
<dbReference type="InterPro" id="IPR040028">
    <property type="entry name" value="IFTAP"/>
</dbReference>
<feature type="compositionally biased region" description="Basic and acidic residues" evidence="1">
    <location>
        <begin position="173"/>
        <end position="184"/>
    </location>
</feature>
<organism evidence="3 6">
    <name type="scientific">Phyllostomus discolor</name>
    <name type="common">pale spear-nosed bat</name>
    <dbReference type="NCBI Taxonomy" id="89673"/>
    <lineage>
        <taxon>Eukaryota</taxon>
        <taxon>Metazoa</taxon>
        <taxon>Chordata</taxon>
        <taxon>Craniata</taxon>
        <taxon>Vertebrata</taxon>
        <taxon>Euteleostomi</taxon>
        <taxon>Mammalia</taxon>
        <taxon>Eutheria</taxon>
        <taxon>Laurasiatheria</taxon>
        <taxon>Chiroptera</taxon>
        <taxon>Yangochiroptera</taxon>
        <taxon>Phyllostomidae</taxon>
        <taxon>Phyllostominae</taxon>
        <taxon>Phyllostomus</taxon>
    </lineage>
</organism>
<evidence type="ECO:0000313" key="3">
    <source>
        <dbReference type="Proteomes" id="UP000504628"/>
    </source>
</evidence>
<evidence type="ECO:0000313" key="5">
    <source>
        <dbReference type="RefSeq" id="XP_035885151.1"/>
    </source>
</evidence>
<reference evidence="5 6" key="2">
    <citation type="submission" date="2025-04" db="UniProtKB">
        <authorList>
            <consortium name="RefSeq"/>
        </authorList>
    </citation>
    <scope>IDENTIFICATION</scope>
    <source>
        <tissue evidence="5 6">Muscle</tissue>
    </source>
</reference>
<evidence type="ECO:0000313" key="6">
    <source>
        <dbReference type="RefSeq" id="XP_035885152.1"/>
    </source>
</evidence>
<reference evidence="2 4" key="1">
    <citation type="journal article" date="2020" name="Nature">
        <title>Six reference-quality genomes reveal evolution of bat adaptations.</title>
        <authorList>
            <person name="Jebb D."/>
            <person name="Huang Z."/>
            <person name="Pippel M."/>
            <person name="Hughes G.M."/>
            <person name="Lavrichenko K."/>
            <person name="Devanna P."/>
            <person name="Winkler S."/>
            <person name="Jermiin L.S."/>
            <person name="Skirmuntt E.C."/>
            <person name="Katzourakis A."/>
            <person name="Burkitt-Gray L."/>
            <person name="Ray D.A."/>
            <person name="Sullivan K.A.M."/>
            <person name="Roscito J.G."/>
            <person name="Kirilenko B.M."/>
            <person name="Davalos L.M."/>
            <person name="Corthals A.P."/>
            <person name="Power M.L."/>
            <person name="Jones G."/>
            <person name="Ransome R.D."/>
            <person name="Dechmann D.K.N."/>
            <person name="Locatelli A.G."/>
            <person name="Puechmaille S.J."/>
            <person name="Fedrigo O."/>
            <person name="Jarvis E.D."/>
            <person name="Hiller M."/>
            <person name="Vernes S.C."/>
            <person name="Myers E.W."/>
            <person name="Teeling E.C."/>
        </authorList>
    </citation>
    <scope>NUCLEOTIDE SEQUENCE [LARGE SCALE GENOMIC DNA]</scope>
    <source>
        <strain evidence="2">Bat1K_MPI-CBG_1</strain>
    </source>
</reference>
<evidence type="ECO:0000256" key="1">
    <source>
        <dbReference type="SAM" id="MobiDB-lite"/>
    </source>
</evidence>
<dbReference type="RefSeq" id="XP_035885155.1">
    <property type="nucleotide sequence ID" value="XM_036029262.1"/>
</dbReference>
<protein>
    <submittedName>
        <fullName evidence="5 6">Intraflagellar transport-associated protein</fullName>
    </submittedName>
</protein>
<dbReference type="RefSeq" id="XP_035885153.1">
    <property type="nucleotide sequence ID" value="XM_036029260.1"/>
</dbReference>
<dbReference type="Proteomes" id="UP000664940">
    <property type="component" value="Unassembled WGS sequence"/>
</dbReference>
<keyword evidence="3" id="KW-1185">Reference proteome</keyword>
<dbReference type="GeneID" id="114498991"/>